<dbReference type="GO" id="GO:0000160">
    <property type="term" value="P:phosphorelay signal transduction system"/>
    <property type="evidence" value="ECO:0007669"/>
    <property type="project" value="UniProtKB-KW"/>
</dbReference>
<protein>
    <submittedName>
        <fullName evidence="5">Chemotaxis protein histidine kinase CheA</fullName>
    </submittedName>
</protein>
<dbReference type="RefSeq" id="WP_184683288.1">
    <property type="nucleotide sequence ID" value="NZ_JACHLL010000003.1"/>
</dbReference>
<dbReference type="InterPro" id="IPR003607">
    <property type="entry name" value="HD/PDEase_dom"/>
</dbReference>
<dbReference type="CDD" id="cd00088">
    <property type="entry name" value="HPT"/>
    <property type="match status" value="1"/>
</dbReference>
<comment type="caution">
    <text evidence="5">The sequence shown here is derived from an EMBL/GenBank/DDBJ whole genome shotgun (WGS) entry which is preliminary data.</text>
</comment>
<keyword evidence="5" id="KW-0418">Kinase</keyword>
<evidence type="ECO:0000313" key="6">
    <source>
        <dbReference type="Proteomes" id="UP000557193"/>
    </source>
</evidence>
<keyword evidence="1" id="KW-0902">Two-component regulatory system</keyword>
<dbReference type="EMBL" id="JACHLL010000003">
    <property type="protein sequence ID" value="MBB6342079.1"/>
    <property type="molecule type" value="Genomic_DNA"/>
</dbReference>
<keyword evidence="5" id="KW-0808">Transferase</keyword>
<gene>
    <name evidence="5" type="ORF">HNP49_002247</name>
</gene>
<dbReference type="SUPFAM" id="SSF47226">
    <property type="entry name" value="Histidine-containing phosphotransfer domain, HPT domain"/>
    <property type="match status" value="1"/>
</dbReference>
<dbReference type="InterPro" id="IPR037522">
    <property type="entry name" value="HD_GYP_dom"/>
</dbReference>
<organism evidence="5 6">
    <name type="scientific">Pseudomonas fluvialis</name>
    <dbReference type="NCBI Taxonomy" id="1793966"/>
    <lineage>
        <taxon>Bacteria</taxon>
        <taxon>Pseudomonadati</taxon>
        <taxon>Pseudomonadota</taxon>
        <taxon>Gammaproteobacteria</taxon>
        <taxon>Pseudomonadales</taxon>
        <taxon>Pseudomonadaceae</taxon>
        <taxon>Pseudomonas</taxon>
    </lineage>
</organism>
<name>A0A7X0EUF5_9PSED</name>
<dbReference type="PANTHER" id="PTHR43155">
    <property type="entry name" value="CYCLIC DI-GMP PHOSPHODIESTERASE PA4108-RELATED"/>
    <property type="match status" value="1"/>
</dbReference>
<evidence type="ECO:0000256" key="2">
    <source>
        <dbReference type="PROSITE-ProRule" id="PRU00110"/>
    </source>
</evidence>
<dbReference type="Pfam" id="PF13487">
    <property type="entry name" value="HD_5"/>
    <property type="match status" value="1"/>
</dbReference>
<evidence type="ECO:0000259" key="4">
    <source>
        <dbReference type="PROSITE" id="PS51832"/>
    </source>
</evidence>
<dbReference type="InterPro" id="IPR008207">
    <property type="entry name" value="Sig_transdc_His_kin_Hpt_dom"/>
</dbReference>
<dbReference type="GO" id="GO:0008081">
    <property type="term" value="F:phosphoric diester hydrolase activity"/>
    <property type="evidence" value="ECO:0007669"/>
    <property type="project" value="UniProtKB-ARBA"/>
</dbReference>
<dbReference type="Pfam" id="PF01627">
    <property type="entry name" value="Hpt"/>
    <property type="match status" value="1"/>
</dbReference>
<feature type="modified residue" description="Phosphohistidine" evidence="2">
    <location>
        <position position="53"/>
    </location>
</feature>
<dbReference type="AlphaFoldDB" id="A0A7X0EUF5"/>
<feature type="domain" description="HD-GYP" evidence="4">
    <location>
        <begin position="174"/>
        <end position="373"/>
    </location>
</feature>
<keyword evidence="6" id="KW-1185">Reference proteome</keyword>
<sequence length="373" mass="41853">MALNPSVDTSAELLEEFRLESSEQLPRCEQLLIELEQHPQDRERLRELFRLLHTVKGNLGVVGLPHLTPLPQAMEDVLAGLREGQLRFDSILGDILLLSLDQLRALLREALGGAPSGLSSAQIGSFCQALHALAAAPAERQDELRRLLLQQLDPSTRLQPAAPSQSPPDCLQILARHEIPLDEDMAFFLELMQASEKRSHYWQGRGLRLLALALAMNHLSGHPAQPAQLAAAICLHDLGMAFLPLSLLHKQERLSREERRQVQSHPRLGYDLLRRLPQWQAASEIILQHQEHADGNGYPKGNSEAEIVPGALILAIADTFDARTHERAHQTLSKRPRLRAILEINNLAGRQFSAHWVEVFNRVLQQQPELTRL</sequence>
<dbReference type="InterPro" id="IPR036641">
    <property type="entry name" value="HPT_dom_sf"/>
</dbReference>
<proteinExistence type="predicted"/>
<dbReference type="Proteomes" id="UP000557193">
    <property type="component" value="Unassembled WGS sequence"/>
</dbReference>
<evidence type="ECO:0000259" key="3">
    <source>
        <dbReference type="PROSITE" id="PS50894"/>
    </source>
</evidence>
<dbReference type="Gene3D" id="1.20.120.160">
    <property type="entry name" value="HPT domain"/>
    <property type="match status" value="1"/>
</dbReference>
<reference evidence="5 6" key="1">
    <citation type="submission" date="2020-08" db="EMBL/GenBank/DDBJ databases">
        <title>Functional genomics of gut bacteria from endangered species of beetles.</title>
        <authorList>
            <person name="Carlos-Shanley C."/>
        </authorList>
    </citation>
    <scope>NUCLEOTIDE SEQUENCE [LARGE SCALE GENOMIC DNA]</scope>
    <source>
        <strain evidence="5 6">S00202</strain>
    </source>
</reference>
<accession>A0A7X0EUF5</accession>
<dbReference type="SMART" id="SM00073">
    <property type="entry name" value="HPT"/>
    <property type="match status" value="1"/>
</dbReference>
<dbReference type="Gene3D" id="1.10.3210.10">
    <property type="entry name" value="Hypothetical protein af1432"/>
    <property type="match status" value="1"/>
</dbReference>
<evidence type="ECO:0000256" key="1">
    <source>
        <dbReference type="ARBA" id="ARBA00023012"/>
    </source>
</evidence>
<dbReference type="PROSITE" id="PS51832">
    <property type="entry name" value="HD_GYP"/>
    <property type="match status" value="1"/>
</dbReference>
<dbReference type="SUPFAM" id="SSF109604">
    <property type="entry name" value="HD-domain/PDEase-like"/>
    <property type="match status" value="1"/>
</dbReference>
<dbReference type="PROSITE" id="PS50894">
    <property type="entry name" value="HPT"/>
    <property type="match status" value="1"/>
</dbReference>
<dbReference type="PANTHER" id="PTHR43155:SF2">
    <property type="entry name" value="CYCLIC DI-GMP PHOSPHODIESTERASE PA4108"/>
    <property type="match status" value="1"/>
</dbReference>
<keyword evidence="2" id="KW-0597">Phosphoprotein</keyword>
<dbReference type="CDD" id="cd00077">
    <property type="entry name" value="HDc"/>
    <property type="match status" value="1"/>
</dbReference>
<feature type="domain" description="HPt" evidence="3">
    <location>
        <begin position="6"/>
        <end position="110"/>
    </location>
</feature>
<dbReference type="GO" id="GO:0004672">
    <property type="term" value="F:protein kinase activity"/>
    <property type="evidence" value="ECO:0007669"/>
    <property type="project" value="UniProtKB-ARBA"/>
</dbReference>
<evidence type="ECO:0000313" key="5">
    <source>
        <dbReference type="EMBL" id="MBB6342079.1"/>
    </source>
</evidence>